<gene>
    <name evidence="2" type="ORF">ACE1CA_24850</name>
</gene>
<reference evidence="2 3" key="1">
    <citation type="submission" date="2024-09" db="EMBL/GenBank/DDBJ databases">
        <title>Floridaenema gen nov. (Aerosakkonemataceae, Aerosakkonematales ord. nov., Cyanobacteria) from benthic tropical and subtropical fresh waters, with the description of four new species.</title>
        <authorList>
            <person name="Moretto J.A."/>
            <person name="Berthold D.E."/>
            <person name="Lefler F.W."/>
            <person name="Huang I.-S."/>
            <person name="Laughinghouse H. IV."/>
        </authorList>
    </citation>
    <scope>NUCLEOTIDE SEQUENCE [LARGE SCALE GENOMIC DNA]</scope>
    <source>
        <strain evidence="2 3">BLCC-F167</strain>
    </source>
</reference>
<dbReference type="Proteomes" id="UP001576780">
    <property type="component" value="Unassembled WGS sequence"/>
</dbReference>
<evidence type="ECO:0000256" key="1">
    <source>
        <dbReference type="SAM" id="MobiDB-lite"/>
    </source>
</evidence>
<protein>
    <recommendedName>
        <fullName evidence="4">Transposase</fullName>
    </recommendedName>
</protein>
<sequence length="68" mass="7675">MIEHLKIGKTQILHQEAEPGVSRSQVEPGNEYWEVLPPLLQEYKNPSALEPSTWQNSQSSGKIIDCVD</sequence>
<feature type="region of interest" description="Disordered" evidence="1">
    <location>
        <begin position="49"/>
        <end position="68"/>
    </location>
</feature>
<organism evidence="2 3">
    <name type="scientific">Floridaenema evergladense BLCC-F167</name>
    <dbReference type="NCBI Taxonomy" id="3153639"/>
    <lineage>
        <taxon>Bacteria</taxon>
        <taxon>Bacillati</taxon>
        <taxon>Cyanobacteriota</taxon>
        <taxon>Cyanophyceae</taxon>
        <taxon>Oscillatoriophycideae</taxon>
        <taxon>Aerosakkonematales</taxon>
        <taxon>Aerosakkonemataceae</taxon>
        <taxon>Floridanema</taxon>
        <taxon>Floridanema evergladense</taxon>
    </lineage>
</organism>
<name>A0ABV4WRM7_9CYAN</name>
<accession>A0ABV4WRM7</accession>
<keyword evidence="3" id="KW-1185">Reference proteome</keyword>
<evidence type="ECO:0008006" key="4">
    <source>
        <dbReference type="Google" id="ProtNLM"/>
    </source>
</evidence>
<dbReference type="EMBL" id="JBHFNT010000219">
    <property type="protein sequence ID" value="MFB2837743.1"/>
    <property type="molecule type" value="Genomic_DNA"/>
</dbReference>
<dbReference type="RefSeq" id="WP_413280082.1">
    <property type="nucleotide sequence ID" value="NZ_JBHFNT010000219.1"/>
</dbReference>
<comment type="caution">
    <text evidence="2">The sequence shown here is derived from an EMBL/GenBank/DDBJ whole genome shotgun (WGS) entry which is preliminary data.</text>
</comment>
<proteinExistence type="predicted"/>
<feature type="compositionally biased region" description="Polar residues" evidence="1">
    <location>
        <begin position="50"/>
        <end position="61"/>
    </location>
</feature>
<evidence type="ECO:0000313" key="3">
    <source>
        <dbReference type="Proteomes" id="UP001576780"/>
    </source>
</evidence>
<evidence type="ECO:0000313" key="2">
    <source>
        <dbReference type="EMBL" id="MFB2837743.1"/>
    </source>
</evidence>